<dbReference type="EMBL" id="FXTN01000006">
    <property type="protein sequence ID" value="SMO75573.1"/>
    <property type="molecule type" value="Genomic_DNA"/>
</dbReference>
<proteinExistence type="predicted"/>
<dbReference type="Proteomes" id="UP000320300">
    <property type="component" value="Unassembled WGS sequence"/>
</dbReference>
<accession>A0A521DV08</accession>
<dbReference type="AlphaFoldDB" id="A0A521DV08"/>
<evidence type="ECO:0000313" key="1">
    <source>
        <dbReference type="EMBL" id="SMO75573.1"/>
    </source>
</evidence>
<sequence length="107" mass="12434">MMVSGLLCTLKIISIEMSENIEKYKINAFLDRLTIKEYKFAMKTIPVVLDVSMNTFHNYRKIKLGDRQDIPYEKVKQLEILFGIQNDTLINQKTTGKSLTQLFKGDK</sequence>
<reference evidence="1 2" key="1">
    <citation type="submission" date="2017-05" db="EMBL/GenBank/DDBJ databases">
        <authorList>
            <person name="Varghese N."/>
            <person name="Submissions S."/>
        </authorList>
    </citation>
    <scope>NUCLEOTIDE SEQUENCE [LARGE SCALE GENOMIC DNA]</scope>
    <source>
        <strain evidence="1 2">DSM 19036</strain>
    </source>
</reference>
<evidence type="ECO:0000313" key="2">
    <source>
        <dbReference type="Proteomes" id="UP000320300"/>
    </source>
</evidence>
<gene>
    <name evidence="1" type="ORF">SAMN06265348_106231</name>
</gene>
<keyword evidence="2" id="KW-1185">Reference proteome</keyword>
<name>A0A521DV08_9SPHI</name>
<organism evidence="1 2">
    <name type="scientific">Pedobacter westerhofensis</name>
    <dbReference type="NCBI Taxonomy" id="425512"/>
    <lineage>
        <taxon>Bacteria</taxon>
        <taxon>Pseudomonadati</taxon>
        <taxon>Bacteroidota</taxon>
        <taxon>Sphingobacteriia</taxon>
        <taxon>Sphingobacteriales</taxon>
        <taxon>Sphingobacteriaceae</taxon>
        <taxon>Pedobacter</taxon>
    </lineage>
</organism>
<protein>
    <submittedName>
        <fullName evidence="1">Uncharacterized protein</fullName>
    </submittedName>
</protein>